<dbReference type="AlphaFoldDB" id="A0A0V0H3V3"/>
<name>A0A0V0H3V3_SOLCH</name>
<dbReference type="EMBL" id="GEDG01026997">
    <property type="protein sequence ID" value="JAP14139.1"/>
    <property type="molecule type" value="Transcribed_RNA"/>
</dbReference>
<accession>A0A0V0H3V3</accession>
<evidence type="ECO:0000313" key="1">
    <source>
        <dbReference type="EMBL" id="JAP14139.1"/>
    </source>
</evidence>
<proteinExistence type="predicted"/>
<reference evidence="1" key="1">
    <citation type="submission" date="2015-12" db="EMBL/GenBank/DDBJ databases">
        <title>Gene expression during late stages of embryo sac development: a critical building block for successful pollen-pistil interactions.</title>
        <authorList>
            <person name="Liu Y."/>
            <person name="Joly V."/>
            <person name="Sabar M."/>
            <person name="Matton D.P."/>
        </authorList>
    </citation>
    <scope>NUCLEOTIDE SEQUENCE</scope>
</reference>
<sequence>MPILYNNNNNNIPSAIPQWGSGEVRVYADLTTTLRGRGVVSDRRSAQQKAYQSRYYRKHDKACWGKRPLK</sequence>
<organism evidence="1">
    <name type="scientific">Solanum chacoense</name>
    <name type="common">Chaco potato</name>
    <dbReference type="NCBI Taxonomy" id="4108"/>
    <lineage>
        <taxon>Eukaryota</taxon>
        <taxon>Viridiplantae</taxon>
        <taxon>Streptophyta</taxon>
        <taxon>Embryophyta</taxon>
        <taxon>Tracheophyta</taxon>
        <taxon>Spermatophyta</taxon>
        <taxon>Magnoliopsida</taxon>
        <taxon>eudicotyledons</taxon>
        <taxon>Gunneridae</taxon>
        <taxon>Pentapetalae</taxon>
        <taxon>asterids</taxon>
        <taxon>lamiids</taxon>
        <taxon>Solanales</taxon>
        <taxon>Solanaceae</taxon>
        <taxon>Solanoideae</taxon>
        <taxon>Solaneae</taxon>
        <taxon>Solanum</taxon>
    </lineage>
</organism>
<protein>
    <submittedName>
        <fullName evidence="1">Putative ovule protein</fullName>
    </submittedName>
</protein>